<evidence type="ECO:0000256" key="2">
    <source>
        <dbReference type="ARBA" id="ARBA00022552"/>
    </source>
</evidence>
<dbReference type="Gene3D" id="1.10.8.100">
    <property type="entry name" value="Ribosomal RNA adenine dimethylase-like, domain 2"/>
    <property type="match status" value="1"/>
</dbReference>
<gene>
    <name evidence="7 10" type="primary">rsmA</name>
    <name evidence="7" type="synonym">ksgA</name>
    <name evidence="10" type="ORF">IAD46_03720</name>
</gene>
<proteinExistence type="inferred from homology"/>
<feature type="binding site" evidence="7 8">
    <location>
        <position position="122"/>
    </location>
    <ligand>
        <name>S-adenosyl-L-methionine</name>
        <dbReference type="ChEBI" id="CHEBI:59789"/>
    </ligand>
</feature>
<protein>
    <recommendedName>
        <fullName evidence="7">Ribosomal RNA small subunit methyltransferase A</fullName>
        <ecNumber evidence="7">2.1.1.182</ecNumber>
    </recommendedName>
    <alternativeName>
        <fullName evidence="7">16S rRNA (adenine(1518)-N(6)/adenine(1519)-N(6))-dimethyltransferase</fullName>
    </alternativeName>
    <alternativeName>
        <fullName evidence="7">16S rRNA dimethyladenosine transferase</fullName>
    </alternativeName>
    <alternativeName>
        <fullName evidence="7">16S rRNA dimethylase</fullName>
    </alternativeName>
    <alternativeName>
        <fullName evidence="7">S-adenosylmethionine-6-N', N'-adenosyl(rRNA) dimethyltransferase</fullName>
    </alternativeName>
</protein>
<accession>A0A9D1KJ40</accession>
<evidence type="ECO:0000256" key="3">
    <source>
        <dbReference type="ARBA" id="ARBA00022603"/>
    </source>
</evidence>
<comment type="subcellular location">
    <subcellularLocation>
        <location evidence="7">Cytoplasm</location>
    </subcellularLocation>
</comment>
<keyword evidence="3 7" id="KW-0489">Methyltransferase</keyword>
<dbReference type="InterPro" id="IPR023165">
    <property type="entry name" value="rRNA_Ade_diMease-like_C"/>
</dbReference>
<feature type="binding site" evidence="7 8">
    <location>
        <position position="24"/>
    </location>
    <ligand>
        <name>S-adenosyl-L-methionine</name>
        <dbReference type="ChEBI" id="CHEBI:59789"/>
    </ligand>
</feature>
<evidence type="ECO:0000256" key="4">
    <source>
        <dbReference type="ARBA" id="ARBA00022679"/>
    </source>
</evidence>
<keyword evidence="6 7" id="KW-0694">RNA-binding</keyword>
<keyword evidence="1 7" id="KW-0963">Cytoplasm</keyword>
<evidence type="ECO:0000313" key="10">
    <source>
        <dbReference type="EMBL" id="HIT50117.1"/>
    </source>
</evidence>
<feature type="binding site" evidence="7 8">
    <location>
        <position position="97"/>
    </location>
    <ligand>
        <name>S-adenosyl-L-methionine</name>
        <dbReference type="ChEBI" id="CHEBI:59789"/>
    </ligand>
</feature>
<evidence type="ECO:0000313" key="11">
    <source>
        <dbReference type="Proteomes" id="UP000886758"/>
    </source>
</evidence>
<feature type="binding site" evidence="7 8">
    <location>
        <position position="26"/>
    </location>
    <ligand>
        <name>S-adenosyl-L-methionine</name>
        <dbReference type="ChEBI" id="CHEBI:59789"/>
    </ligand>
</feature>
<dbReference type="InterPro" id="IPR020596">
    <property type="entry name" value="rRNA_Ade_Mease_Trfase_CS"/>
</dbReference>
<dbReference type="GO" id="GO:0003723">
    <property type="term" value="F:RNA binding"/>
    <property type="evidence" value="ECO:0007669"/>
    <property type="project" value="UniProtKB-UniRule"/>
</dbReference>
<keyword evidence="5 7" id="KW-0949">S-adenosyl-L-methionine</keyword>
<dbReference type="EC" id="2.1.1.182" evidence="7"/>
<dbReference type="Pfam" id="PF00398">
    <property type="entry name" value="RrnaAD"/>
    <property type="match status" value="1"/>
</dbReference>
<name>A0A9D1KJ40_9MOLU</name>
<keyword evidence="4 7" id="KW-0808">Transferase</keyword>
<sequence length="282" mass="32527">MHNNRRTVETKYDMLRAKKKYGQNFLKDDRILTQIVDAAEIDEKTAVIEIGPGLGALTEKLCQQAGFVLAYEIDRDLIPHLEQRFGACKHFLLRCEDFLKVNIQEEIDTYLKEYETIAVVANLPYYITTPIIFKLLTSTSEISKYVLMMQKEVADRICGKPNTKDYNALSVAIAYRATAKKVLSVPKTAFIPQPNVESAVVRLDIDAIQKYFPKDERLFFDLIRLCFTQRRKTLLNNLSLKYSKEQVLRMLTDLGLSPQIRSEALQIEDFIRISDYLTQQAL</sequence>
<comment type="function">
    <text evidence="7">Specifically dimethylates two adjacent adenosines (A1518 and A1519) in the loop of a conserved hairpin near the 3'-end of 16S rRNA in the 30S particle. May play a critical role in biogenesis of 30S subunits.</text>
</comment>
<evidence type="ECO:0000256" key="7">
    <source>
        <dbReference type="HAMAP-Rule" id="MF_00607"/>
    </source>
</evidence>
<feature type="binding site" evidence="7 8">
    <location>
        <position position="51"/>
    </location>
    <ligand>
        <name>S-adenosyl-L-methionine</name>
        <dbReference type="ChEBI" id="CHEBI:59789"/>
    </ligand>
</feature>
<evidence type="ECO:0000256" key="6">
    <source>
        <dbReference type="ARBA" id="ARBA00022884"/>
    </source>
</evidence>
<dbReference type="SUPFAM" id="SSF53335">
    <property type="entry name" value="S-adenosyl-L-methionine-dependent methyltransferases"/>
    <property type="match status" value="1"/>
</dbReference>
<dbReference type="Gene3D" id="3.40.50.150">
    <property type="entry name" value="Vaccinia Virus protein VP39"/>
    <property type="match status" value="1"/>
</dbReference>
<comment type="catalytic activity">
    <reaction evidence="7">
        <text>adenosine(1518)/adenosine(1519) in 16S rRNA + 4 S-adenosyl-L-methionine = N(6)-dimethyladenosine(1518)/N(6)-dimethyladenosine(1519) in 16S rRNA + 4 S-adenosyl-L-homocysteine + 4 H(+)</text>
        <dbReference type="Rhea" id="RHEA:19609"/>
        <dbReference type="Rhea" id="RHEA-COMP:10232"/>
        <dbReference type="Rhea" id="RHEA-COMP:10233"/>
        <dbReference type="ChEBI" id="CHEBI:15378"/>
        <dbReference type="ChEBI" id="CHEBI:57856"/>
        <dbReference type="ChEBI" id="CHEBI:59789"/>
        <dbReference type="ChEBI" id="CHEBI:74411"/>
        <dbReference type="ChEBI" id="CHEBI:74493"/>
        <dbReference type="EC" id="2.1.1.182"/>
    </reaction>
</comment>
<reference evidence="10" key="2">
    <citation type="journal article" date="2021" name="PeerJ">
        <title>Extensive microbial diversity within the chicken gut microbiome revealed by metagenomics and culture.</title>
        <authorList>
            <person name="Gilroy R."/>
            <person name="Ravi A."/>
            <person name="Getino M."/>
            <person name="Pursley I."/>
            <person name="Horton D.L."/>
            <person name="Alikhan N.F."/>
            <person name="Baker D."/>
            <person name="Gharbi K."/>
            <person name="Hall N."/>
            <person name="Watson M."/>
            <person name="Adriaenssens E.M."/>
            <person name="Foster-Nyarko E."/>
            <person name="Jarju S."/>
            <person name="Secka A."/>
            <person name="Antonio M."/>
            <person name="Oren A."/>
            <person name="Chaudhuri R.R."/>
            <person name="La Ragione R."/>
            <person name="Hildebrand F."/>
            <person name="Pallen M.J."/>
        </authorList>
    </citation>
    <scope>NUCLEOTIDE SEQUENCE</scope>
    <source>
        <strain evidence="10">ChiW17-6978</strain>
    </source>
</reference>
<evidence type="ECO:0000259" key="9">
    <source>
        <dbReference type="SMART" id="SM00650"/>
    </source>
</evidence>
<dbReference type="EMBL" id="DVLF01000112">
    <property type="protein sequence ID" value="HIT50117.1"/>
    <property type="molecule type" value="Genomic_DNA"/>
</dbReference>
<dbReference type="InterPro" id="IPR001737">
    <property type="entry name" value="KsgA/Erm"/>
</dbReference>
<dbReference type="InterPro" id="IPR029063">
    <property type="entry name" value="SAM-dependent_MTases_sf"/>
</dbReference>
<feature type="binding site" evidence="7 8">
    <location>
        <position position="72"/>
    </location>
    <ligand>
        <name>S-adenosyl-L-methionine</name>
        <dbReference type="ChEBI" id="CHEBI:59789"/>
    </ligand>
</feature>
<dbReference type="SMART" id="SM00650">
    <property type="entry name" value="rADc"/>
    <property type="match status" value="1"/>
</dbReference>
<dbReference type="PANTHER" id="PTHR11727:SF7">
    <property type="entry name" value="DIMETHYLADENOSINE TRANSFERASE-RELATED"/>
    <property type="match status" value="1"/>
</dbReference>
<dbReference type="InterPro" id="IPR020598">
    <property type="entry name" value="rRNA_Ade_methylase_Trfase_N"/>
</dbReference>
<dbReference type="PANTHER" id="PTHR11727">
    <property type="entry name" value="DIMETHYLADENOSINE TRANSFERASE"/>
    <property type="match status" value="1"/>
</dbReference>
<dbReference type="Proteomes" id="UP000886758">
    <property type="component" value="Unassembled WGS sequence"/>
</dbReference>
<keyword evidence="2 7" id="KW-0698">rRNA processing</keyword>
<evidence type="ECO:0000256" key="8">
    <source>
        <dbReference type="PROSITE-ProRule" id="PRU01026"/>
    </source>
</evidence>
<dbReference type="HAMAP" id="MF_00607">
    <property type="entry name" value="16SrRNA_methyltr_A"/>
    <property type="match status" value="1"/>
</dbReference>
<dbReference type="NCBIfam" id="TIGR00755">
    <property type="entry name" value="ksgA"/>
    <property type="match status" value="1"/>
</dbReference>
<comment type="similarity">
    <text evidence="7">Belongs to the class I-like SAM-binding methyltransferase superfamily. rRNA adenine N(6)-methyltransferase family. RsmA subfamily.</text>
</comment>
<evidence type="ECO:0000256" key="5">
    <source>
        <dbReference type="ARBA" id="ARBA00022691"/>
    </source>
</evidence>
<dbReference type="PROSITE" id="PS01131">
    <property type="entry name" value="RRNA_A_DIMETH"/>
    <property type="match status" value="1"/>
</dbReference>
<dbReference type="GO" id="GO:0005829">
    <property type="term" value="C:cytosol"/>
    <property type="evidence" value="ECO:0007669"/>
    <property type="project" value="TreeGrafter"/>
</dbReference>
<dbReference type="GO" id="GO:0052908">
    <property type="term" value="F:16S rRNA (adenine(1518)-N(6)/adenine(1519)-N(6))-dimethyltransferase activity"/>
    <property type="evidence" value="ECO:0007669"/>
    <property type="project" value="UniProtKB-EC"/>
</dbReference>
<dbReference type="PROSITE" id="PS51689">
    <property type="entry name" value="SAM_RNA_A_N6_MT"/>
    <property type="match status" value="1"/>
</dbReference>
<reference evidence="10" key="1">
    <citation type="submission" date="2020-10" db="EMBL/GenBank/DDBJ databases">
        <authorList>
            <person name="Gilroy R."/>
        </authorList>
    </citation>
    <scope>NUCLEOTIDE SEQUENCE</scope>
    <source>
        <strain evidence="10">ChiW17-6978</strain>
    </source>
</reference>
<dbReference type="AlphaFoldDB" id="A0A9D1KJ40"/>
<dbReference type="FunFam" id="3.40.50.150:FF:000023">
    <property type="entry name" value="Ribosomal RNA small subunit methyltransferase A"/>
    <property type="match status" value="1"/>
</dbReference>
<dbReference type="InterPro" id="IPR011530">
    <property type="entry name" value="rRNA_adenine_dimethylase"/>
</dbReference>
<comment type="caution">
    <text evidence="10">The sequence shown here is derived from an EMBL/GenBank/DDBJ whole genome shotgun (WGS) entry which is preliminary data.</text>
</comment>
<evidence type="ECO:0000256" key="1">
    <source>
        <dbReference type="ARBA" id="ARBA00022490"/>
    </source>
</evidence>
<organism evidence="10 11">
    <name type="scientific">Candidatus Pelethenecus faecipullorum</name>
    <dbReference type="NCBI Taxonomy" id="2840900"/>
    <lineage>
        <taxon>Bacteria</taxon>
        <taxon>Bacillati</taxon>
        <taxon>Mycoplasmatota</taxon>
        <taxon>Mollicutes</taxon>
        <taxon>Candidatus Pelethenecus</taxon>
    </lineage>
</organism>
<feature type="domain" description="Ribosomal RNA adenine methylase transferase N-terminal" evidence="9">
    <location>
        <begin position="31"/>
        <end position="207"/>
    </location>
</feature>